<evidence type="ECO:0000313" key="2">
    <source>
        <dbReference type="Proteomes" id="UP001056120"/>
    </source>
</evidence>
<protein>
    <submittedName>
        <fullName evidence="1">Uncharacterized protein</fullName>
    </submittedName>
</protein>
<name>A0ACB9K2S6_9ASTR</name>
<keyword evidence="2" id="KW-1185">Reference proteome</keyword>
<dbReference type="Proteomes" id="UP001056120">
    <property type="component" value="Linkage Group LG01"/>
</dbReference>
<comment type="caution">
    <text evidence="1">The sequence shown here is derived from an EMBL/GenBank/DDBJ whole genome shotgun (WGS) entry which is preliminary data.</text>
</comment>
<accession>A0ACB9K2S6</accession>
<reference evidence="2" key="1">
    <citation type="journal article" date="2022" name="Mol. Ecol. Resour.">
        <title>The genomes of chicory, endive, great burdock and yacon provide insights into Asteraceae palaeo-polyploidization history and plant inulin production.</title>
        <authorList>
            <person name="Fan W."/>
            <person name="Wang S."/>
            <person name="Wang H."/>
            <person name="Wang A."/>
            <person name="Jiang F."/>
            <person name="Liu H."/>
            <person name="Zhao H."/>
            <person name="Xu D."/>
            <person name="Zhang Y."/>
        </authorList>
    </citation>
    <scope>NUCLEOTIDE SEQUENCE [LARGE SCALE GENOMIC DNA]</scope>
    <source>
        <strain evidence="2">cv. Yunnan</strain>
    </source>
</reference>
<gene>
    <name evidence="1" type="ORF">L1987_00669</name>
</gene>
<reference evidence="1 2" key="2">
    <citation type="journal article" date="2022" name="Mol. Ecol. Resour.">
        <title>The genomes of chicory, endive, great burdock and yacon provide insights into Asteraceae paleo-polyploidization history and plant inulin production.</title>
        <authorList>
            <person name="Fan W."/>
            <person name="Wang S."/>
            <person name="Wang H."/>
            <person name="Wang A."/>
            <person name="Jiang F."/>
            <person name="Liu H."/>
            <person name="Zhao H."/>
            <person name="Xu D."/>
            <person name="Zhang Y."/>
        </authorList>
    </citation>
    <scope>NUCLEOTIDE SEQUENCE [LARGE SCALE GENOMIC DNA]</scope>
    <source>
        <strain evidence="2">cv. Yunnan</strain>
        <tissue evidence="1">Leaves</tissue>
    </source>
</reference>
<proteinExistence type="predicted"/>
<evidence type="ECO:0000313" key="1">
    <source>
        <dbReference type="EMBL" id="KAI3826620.1"/>
    </source>
</evidence>
<organism evidence="1 2">
    <name type="scientific">Smallanthus sonchifolius</name>
    <dbReference type="NCBI Taxonomy" id="185202"/>
    <lineage>
        <taxon>Eukaryota</taxon>
        <taxon>Viridiplantae</taxon>
        <taxon>Streptophyta</taxon>
        <taxon>Embryophyta</taxon>
        <taxon>Tracheophyta</taxon>
        <taxon>Spermatophyta</taxon>
        <taxon>Magnoliopsida</taxon>
        <taxon>eudicotyledons</taxon>
        <taxon>Gunneridae</taxon>
        <taxon>Pentapetalae</taxon>
        <taxon>asterids</taxon>
        <taxon>campanulids</taxon>
        <taxon>Asterales</taxon>
        <taxon>Asteraceae</taxon>
        <taxon>Asteroideae</taxon>
        <taxon>Heliantheae alliance</taxon>
        <taxon>Millerieae</taxon>
        <taxon>Smallanthus</taxon>
    </lineage>
</organism>
<sequence length="80" mass="9483">MSDVTLRWKVEAKETQISKQKREELFLLHPIYNNVHFLADKFETVGFDGRRILNLEMSARTWLMERKIVAGSFSFWDSCS</sequence>
<dbReference type="EMBL" id="CM042018">
    <property type="protein sequence ID" value="KAI3826620.1"/>
    <property type="molecule type" value="Genomic_DNA"/>
</dbReference>